<feature type="domain" description="O-antigen ligase-related" evidence="6">
    <location>
        <begin position="244"/>
        <end position="374"/>
    </location>
</feature>
<name>A0ABN2ZZY2_9ACTN</name>
<keyword evidence="4 5" id="KW-0472">Membrane</keyword>
<dbReference type="Proteomes" id="UP001422759">
    <property type="component" value="Unassembled WGS sequence"/>
</dbReference>
<evidence type="ECO:0000256" key="3">
    <source>
        <dbReference type="ARBA" id="ARBA00022989"/>
    </source>
</evidence>
<organism evidence="7 8">
    <name type="scientific">Kitasatospora kazusensis</name>
    <dbReference type="NCBI Taxonomy" id="407974"/>
    <lineage>
        <taxon>Bacteria</taxon>
        <taxon>Bacillati</taxon>
        <taxon>Actinomycetota</taxon>
        <taxon>Actinomycetes</taxon>
        <taxon>Kitasatosporales</taxon>
        <taxon>Streptomycetaceae</taxon>
        <taxon>Kitasatospora</taxon>
    </lineage>
</organism>
<evidence type="ECO:0000256" key="2">
    <source>
        <dbReference type="ARBA" id="ARBA00022692"/>
    </source>
</evidence>
<evidence type="ECO:0000256" key="5">
    <source>
        <dbReference type="SAM" id="Phobius"/>
    </source>
</evidence>
<dbReference type="EMBL" id="BAAANT010000030">
    <property type="protein sequence ID" value="GAA2150956.1"/>
    <property type="molecule type" value="Genomic_DNA"/>
</dbReference>
<dbReference type="InterPro" id="IPR051533">
    <property type="entry name" value="WaaL-like"/>
</dbReference>
<feature type="transmembrane region" description="Helical" evidence="5">
    <location>
        <begin position="280"/>
        <end position="301"/>
    </location>
</feature>
<feature type="transmembrane region" description="Helical" evidence="5">
    <location>
        <begin position="150"/>
        <end position="167"/>
    </location>
</feature>
<evidence type="ECO:0000313" key="7">
    <source>
        <dbReference type="EMBL" id="GAA2150956.1"/>
    </source>
</evidence>
<evidence type="ECO:0000259" key="6">
    <source>
        <dbReference type="Pfam" id="PF04932"/>
    </source>
</evidence>
<comment type="caution">
    <text evidence="7">The sequence shown here is derived from an EMBL/GenBank/DDBJ whole genome shotgun (WGS) entry which is preliminary data.</text>
</comment>
<feature type="transmembrane region" description="Helical" evidence="5">
    <location>
        <begin position="357"/>
        <end position="378"/>
    </location>
</feature>
<gene>
    <name evidence="7" type="ORF">GCM10009760_45830</name>
</gene>
<feature type="transmembrane region" description="Helical" evidence="5">
    <location>
        <begin position="399"/>
        <end position="417"/>
    </location>
</feature>
<dbReference type="PANTHER" id="PTHR37422:SF13">
    <property type="entry name" value="LIPOPOLYSACCHARIDE BIOSYNTHESIS PROTEIN PA4999-RELATED"/>
    <property type="match status" value="1"/>
</dbReference>
<dbReference type="InterPro" id="IPR007016">
    <property type="entry name" value="O-antigen_ligase-rel_domated"/>
</dbReference>
<feature type="transmembrane region" description="Helical" evidence="5">
    <location>
        <begin position="50"/>
        <end position="72"/>
    </location>
</feature>
<accession>A0ABN2ZZY2</accession>
<keyword evidence="2 5" id="KW-0812">Transmembrane</keyword>
<keyword evidence="8" id="KW-1185">Reference proteome</keyword>
<feature type="transmembrane region" description="Helical" evidence="5">
    <location>
        <begin position="25"/>
        <end position="44"/>
    </location>
</feature>
<dbReference type="RefSeq" id="WP_344467803.1">
    <property type="nucleotide sequence ID" value="NZ_BAAANT010000030.1"/>
</dbReference>
<feature type="transmembrane region" description="Helical" evidence="5">
    <location>
        <begin position="423"/>
        <end position="441"/>
    </location>
</feature>
<sequence>MTDRDVLTKAQAPARPLPAAAPRGAYGVDAVTVLTGYVLLAMFIPSNLVLPGMGGVGTPANVVALMALMWFLAAWLTERITPAKGTRAPRRAMVVYASAILLGYIACAGRPAITKEMQGADRGLIALLVWTSLVVVSSAGIRDRARLEVLLRRLVVCASIVALLGWYDFLTHTNIAASLHIPGLQESSAGVAPMSRGAFTRPRGTTGHPLEFSGMLSMLLPFAVQQAFDPARFASGKLRRWLPVVLIGGALPLSISRTGIIGVAVALFTLLPAWSARRRGYVLGAVGAGVLGMGVAVPGLLSTLTGLFSSFFSNTDSSTQARTGDYAKIWEYMQSSPWFGHGMGTFLPELYFFTDNMYLLTAAELGVFGILALLFVFLTGLHTGGAARRLCRDDSSRELAQCFVAAAAVALVTSATFDSLGFPMFAGMFFLLLGAGGSFLGSCRFPSPAGDSTGAGR</sequence>
<dbReference type="Pfam" id="PF04932">
    <property type="entry name" value="Wzy_C"/>
    <property type="match status" value="1"/>
</dbReference>
<proteinExistence type="predicted"/>
<evidence type="ECO:0000256" key="1">
    <source>
        <dbReference type="ARBA" id="ARBA00004141"/>
    </source>
</evidence>
<reference evidence="7 8" key="1">
    <citation type="journal article" date="2019" name="Int. J. Syst. Evol. Microbiol.">
        <title>The Global Catalogue of Microorganisms (GCM) 10K type strain sequencing project: providing services to taxonomists for standard genome sequencing and annotation.</title>
        <authorList>
            <consortium name="The Broad Institute Genomics Platform"/>
            <consortium name="The Broad Institute Genome Sequencing Center for Infectious Disease"/>
            <person name="Wu L."/>
            <person name="Ma J."/>
        </authorList>
    </citation>
    <scope>NUCLEOTIDE SEQUENCE [LARGE SCALE GENOMIC DNA]</scope>
    <source>
        <strain evidence="7 8">JCM 14560</strain>
    </source>
</reference>
<feature type="transmembrane region" description="Helical" evidence="5">
    <location>
        <begin position="124"/>
        <end position="141"/>
    </location>
</feature>
<dbReference type="PANTHER" id="PTHR37422">
    <property type="entry name" value="TEICHURONIC ACID BIOSYNTHESIS PROTEIN TUAE"/>
    <property type="match status" value="1"/>
</dbReference>
<protein>
    <recommendedName>
        <fullName evidence="6">O-antigen ligase-related domain-containing protein</fullName>
    </recommendedName>
</protein>
<evidence type="ECO:0000313" key="8">
    <source>
        <dbReference type="Proteomes" id="UP001422759"/>
    </source>
</evidence>
<evidence type="ECO:0000256" key="4">
    <source>
        <dbReference type="ARBA" id="ARBA00023136"/>
    </source>
</evidence>
<feature type="transmembrane region" description="Helical" evidence="5">
    <location>
        <begin position="93"/>
        <end position="112"/>
    </location>
</feature>
<keyword evidence="3 5" id="KW-1133">Transmembrane helix</keyword>
<feature type="transmembrane region" description="Helical" evidence="5">
    <location>
        <begin position="241"/>
        <end position="268"/>
    </location>
</feature>
<comment type="subcellular location">
    <subcellularLocation>
        <location evidence="1">Membrane</location>
        <topology evidence="1">Multi-pass membrane protein</topology>
    </subcellularLocation>
</comment>